<dbReference type="GO" id="GO:0005524">
    <property type="term" value="F:ATP binding"/>
    <property type="evidence" value="ECO:0007669"/>
    <property type="project" value="UniProtKB-KW"/>
</dbReference>
<dbReference type="InterPro" id="IPR051396">
    <property type="entry name" value="Bact_Antivir_Def_Nuclease"/>
</dbReference>
<dbReference type="PANTHER" id="PTHR43581:SF2">
    <property type="entry name" value="EXCINUCLEASE ATPASE SUBUNIT"/>
    <property type="match status" value="1"/>
</dbReference>
<dbReference type="InterPro" id="IPR027417">
    <property type="entry name" value="P-loop_NTPase"/>
</dbReference>
<dbReference type="SUPFAM" id="SSF52540">
    <property type="entry name" value="P-loop containing nucleoside triphosphate hydrolases"/>
    <property type="match status" value="1"/>
</dbReference>
<dbReference type="EMBL" id="ABEXCJ040000001">
    <property type="protein sequence ID" value="ELR5216230.1"/>
    <property type="molecule type" value="Genomic_DNA"/>
</dbReference>
<reference evidence="2" key="1">
    <citation type="submission" date="2023-10" db="EMBL/GenBank/DDBJ databases">
        <authorList>
            <consortium name="Clinical and Environmental Microbiology Branch: Whole genome sequencing antimicrobial resistance pathogens in the healthcare setting"/>
        </authorList>
    </citation>
    <scope>NUCLEOTIDE SEQUENCE</scope>
    <source>
        <strain evidence="2">2020QW-00022</strain>
    </source>
</reference>
<dbReference type="EMBL" id="ABEXCJ050000001">
    <property type="protein sequence ID" value="EMR4588417.1"/>
    <property type="molecule type" value="Genomic_DNA"/>
</dbReference>
<name>A0AAD2ZM49_PRORE</name>
<comment type="caution">
    <text evidence="2">The sequence shown here is derived from an EMBL/GenBank/DDBJ whole genome shotgun (WGS) entry which is preliminary data.</text>
</comment>
<evidence type="ECO:0000259" key="1">
    <source>
        <dbReference type="Pfam" id="PF13304"/>
    </source>
</evidence>
<evidence type="ECO:0000313" key="2">
    <source>
        <dbReference type="EMBL" id="ELR5216230.1"/>
    </source>
</evidence>
<accession>A0AAD2ZM49</accession>
<dbReference type="InterPro" id="IPR003959">
    <property type="entry name" value="ATPase_AAA_core"/>
</dbReference>
<feature type="domain" description="ATPase AAA-type core" evidence="1">
    <location>
        <begin position="199"/>
        <end position="311"/>
    </location>
</feature>
<dbReference type="Pfam" id="PF13304">
    <property type="entry name" value="AAA_21"/>
    <property type="match status" value="1"/>
</dbReference>
<keyword evidence="2" id="KW-0547">Nucleotide-binding</keyword>
<gene>
    <name evidence="3" type="ORF">M0K77_000685</name>
    <name evidence="2" type="ORF">M0K77_RS03425</name>
</gene>
<proteinExistence type="predicted"/>
<dbReference type="AlphaFoldDB" id="A0AAD2ZM49"/>
<keyword evidence="2" id="KW-0067">ATP-binding</keyword>
<dbReference type="GO" id="GO:0016887">
    <property type="term" value="F:ATP hydrolysis activity"/>
    <property type="evidence" value="ECO:0007669"/>
    <property type="project" value="InterPro"/>
</dbReference>
<sequence length="385" mass="43640">MLDKHLEFDGLTGVGKVQLDFVPDQRVYTLIGVNGVGKTKTLEALFQLYFFSNHMVNKPLTGISKIYLKFRSALIHSSILGNHTIDFPESNTSEYFWDLGSNSVKEVFNKLSHTYPVVYLGAQARGAIKEQKNISTISLGNIEGRRLNYFHSLTKQMESEFGSMNMATNIQEWFIQIARSSNSYQSAEDNREIELKTVLRLLHEIDNRIDEQYLVIGGDDRVSLKIDGQKIQLSQLSSGFSSILKLIQSIVSGYGHFTNETNLQNVKGIVFIDEIESHLHLSWQANIIPLLKRLFPNTTFYVTTHSSVVLSQLQEGEAYELQRDKQDGIVKSRLIPSPNKAAFADILRDVFHVDVNKIKLENSTVGEQQEAKNNLLNLLRNQEGQ</sequence>
<dbReference type="Gene3D" id="3.40.50.300">
    <property type="entry name" value="P-loop containing nucleotide triphosphate hydrolases"/>
    <property type="match status" value="1"/>
</dbReference>
<evidence type="ECO:0000313" key="3">
    <source>
        <dbReference type="EMBL" id="EMR4588417.1"/>
    </source>
</evidence>
<dbReference type="PANTHER" id="PTHR43581">
    <property type="entry name" value="ATP/GTP PHOSPHATASE"/>
    <property type="match status" value="1"/>
</dbReference>
<protein>
    <submittedName>
        <fullName evidence="2">ATP-binding protein</fullName>
    </submittedName>
</protein>
<organism evidence="2">
    <name type="scientific">Providencia rettgeri</name>
    <dbReference type="NCBI Taxonomy" id="587"/>
    <lineage>
        <taxon>Bacteria</taxon>
        <taxon>Pseudomonadati</taxon>
        <taxon>Pseudomonadota</taxon>
        <taxon>Gammaproteobacteria</taxon>
        <taxon>Enterobacterales</taxon>
        <taxon>Morganellaceae</taxon>
        <taxon>Providencia</taxon>
    </lineage>
</organism>